<dbReference type="InterPro" id="IPR055557">
    <property type="entry name" value="DUF7133"/>
</dbReference>
<dbReference type="Gene3D" id="2.120.10.30">
    <property type="entry name" value="TolB, C-terminal domain"/>
    <property type="match status" value="1"/>
</dbReference>
<dbReference type="AlphaFoldDB" id="A0A7C1JJA3"/>
<protein>
    <recommendedName>
        <fullName evidence="2">DUF7133 domain-containing protein</fullName>
    </recommendedName>
</protein>
<name>A0A7C1JJA3_9CHLR</name>
<dbReference type="PANTHER" id="PTHR33546:SF1">
    <property type="entry name" value="LARGE, MULTIFUNCTIONAL SECRETED PROTEIN"/>
    <property type="match status" value="1"/>
</dbReference>
<dbReference type="InterPro" id="IPR011042">
    <property type="entry name" value="6-blade_b-propeller_TolB-like"/>
</dbReference>
<dbReference type="SUPFAM" id="SSF50952">
    <property type="entry name" value="Soluble quinoprotein glucose dehydrogenase"/>
    <property type="match status" value="1"/>
</dbReference>
<feature type="domain" description="DUF7133" evidence="2">
    <location>
        <begin position="237"/>
        <end position="585"/>
    </location>
</feature>
<accession>A0A7C1JJA3</accession>
<dbReference type="PANTHER" id="PTHR33546">
    <property type="entry name" value="LARGE, MULTIFUNCTIONAL SECRETED PROTEIN-RELATED"/>
    <property type="match status" value="1"/>
</dbReference>
<evidence type="ECO:0000256" key="1">
    <source>
        <dbReference type="SAM" id="MobiDB-lite"/>
    </source>
</evidence>
<sequence>MGPGQSEPAWFSTLEKWMKVMWILMSNKRFSVASVLALGVLLLALAACSRSSEPTPQSAPPPAEPTSSGMPATTAATHPPTLDANLLTAEGVTFQCDASQAETLNCQVAQPPHRVEAQINASIFGRWSMRLPPEMPALTGREVLAITLRIEGTLRPNLYLVEADGRRILQRLPGLSPAEGGTSAGTVYVPLNEVRDEEFRPLNSATLQELQLVFEWADMEGVLEIEDIRFLSAWREVVTPPTQTAPIAAPDGFVVEPIAAEASAITQFQVVAADTLLVSQQNGRIWWYRDLNGDGFYEERQLYASGFEETVGLLYDPLEGAVWVGGRGNLWRTMDTDDDGVADQFDLRIEGLPWGRHQNNGLIWNPVPDPFTGEPPYTWIYFGLGSTGDLETGGDLNATILRLHRDRRGQDALEVVARGVRNAYGLLWAPVPHEGSILWSLFAGENGPDFNSAPDEVNHIRWGLHYGFPEQFGMVDPPEQEGQPYSSPVLEVTPHASANSLAYITNPEWPEAYRTLYVSLFGSVFSAEPVKPAVERIRLTPVNAPDGVTFRGEASLFLDNLSRPLPLATDLDGNLLVGDYGTGIIYRVRYAGTP</sequence>
<comment type="caution">
    <text evidence="3">The sequence shown here is derived from an EMBL/GenBank/DDBJ whole genome shotgun (WGS) entry which is preliminary data.</text>
</comment>
<dbReference type="InterPro" id="IPR011041">
    <property type="entry name" value="Quinoprot_gluc/sorb_DH_b-prop"/>
</dbReference>
<evidence type="ECO:0000259" key="2">
    <source>
        <dbReference type="Pfam" id="PF23500"/>
    </source>
</evidence>
<gene>
    <name evidence="3" type="ORF">ENQ20_15440</name>
</gene>
<feature type="compositionally biased region" description="Low complexity" evidence="1">
    <location>
        <begin position="65"/>
        <end position="79"/>
    </location>
</feature>
<feature type="region of interest" description="Disordered" evidence="1">
    <location>
        <begin position="51"/>
        <end position="79"/>
    </location>
</feature>
<reference evidence="3" key="1">
    <citation type="journal article" date="2020" name="mSystems">
        <title>Genome- and Community-Level Interaction Insights into Carbon Utilization and Element Cycling Functions of Hydrothermarchaeota in Hydrothermal Sediment.</title>
        <authorList>
            <person name="Zhou Z."/>
            <person name="Liu Y."/>
            <person name="Xu W."/>
            <person name="Pan J."/>
            <person name="Luo Z.H."/>
            <person name="Li M."/>
        </authorList>
    </citation>
    <scope>NUCLEOTIDE SEQUENCE [LARGE SCALE GENOMIC DNA]</scope>
    <source>
        <strain evidence="3">SpSt-289</strain>
    </source>
</reference>
<organism evidence="3">
    <name type="scientific">Caldilinea aerophila</name>
    <dbReference type="NCBI Taxonomy" id="133453"/>
    <lineage>
        <taxon>Bacteria</taxon>
        <taxon>Bacillati</taxon>
        <taxon>Chloroflexota</taxon>
        <taxon>Caldilineae</taxon>
        <taxon>Caldilineales</taxon>
        <taxon>Caldilineaceae</taxon>
        <taxon>Caldilinea</taxon>
    </lineage>
</organism>
<proteinExistence type="predicted"/>
<evidence type="ECO:0000313" key="3">
    <source>
        <dbReference type="EMBL" id="HDX32861.1"/>
    </source>
</evidence>
<dbReference type="Pfam" id="PF23500">
    <property type="entry name" value="DUF7133"/>
    <property type="match status" value="1"/>
</dbReference>
<dbReference type="EMBL" id="DSMG01000163">
    <property type="protein sequence ID" value="HDX32861.1"/>
    <property type="molecule type" value="Genomic_DNA"/>
</dbReference>